<dbReference type="InterPro" id="IPR011713">
    <property type="entry name" value="Leu-rich_rpt_3"/>
</dbReference>
<dbReference type="SUPFAM" id="SSF52058">
    <property type="entry name" value="L domain-like"/>
    <property type="match status" value="1"/>
</dbReference>
<protein>
    <submittedName>
        <fullName evidence="3">Uncharacterized protein</fullName>
    </submittedName>
</protein>
<dbReference type="Proteomes" id="UP001141806">
    <property type="component" value="Unassembled WGS sequence"/>
</dbReference>
<dbReference type="PANTHER" id="PTHR47186:SF3">
    <property type="entry name" value="OS09G0267800 PROTEIN"/>
    <property type="match status" value="1"/>
</dbReference>
<dbReference type="OrthoDB" id="1431299at2759"/>
<evidence type="ECO:0000256" key="2">
    <source>
        <dbReference type="ARBA" id="ARBA00022737"/>
    </source>
</evidence>
<proteinExistence type="predicted"/>
<sequence>MGNLVILNMPFSQLKKVWKGTKFLPKLKVLDLGYSQYLTCTRDFSGVPNLETLNLEYCPRLVEVHESIDRLSKLVEWNLLFCRSLKNLTSSINKLALLETLNIHSCLKLEKLPKGIGNLTRLTRLIASSTAIEELPSALGLLKNLTKFSYDISIHSHSSSLGVSFSENVKKAATCFASPTQSQSSLGASLYGLRSLKDLNLTYRS</sequence>
<dbReference type="InterPro" id="IPR032675">
    <property type="entry name" value="LRR_dom_sf"/>
</dbReference>
<keyword evidence="2" id="KW-0677">Repeat</keyword>
<evidence type="ECO:0000313" key="3">
    <source>
        <dbReference type="EMBL" id="KAJ4960259.1"/>
    </source>
</evidence>
<organism evidence="3 4">
    <name type="scientific">Protea cynaroides</name>
    <dbReference type="NCBI Taxonomy" id="273540"/>
    <lineage>
        <taxon>Eukaryota</taxon>
        <taxon>Viridiplantae</taxon>
        <taxon>Streptophyta</taxon>
        <taxon>Embryophyta</taxon>
        <taxon>Tracheophyta</taxon>
        <taxon>Spermatophyta</taxon>
        <taxon>Magnoliopsida</taxon>
        <taxon>Proteales</taxon>
        <taxon>Proteaceae</taxon>
        <taxon>Protea</taxon>
    </lineage>
</organism>
<keyword evidence="1" id="KW-0433">Leucine-rich repeat</keyword>
<evidence type="ECO:0000256" key="1">
    <source>
        <dbReference type="ARBA" id="ARBA00022614"/>
    </source>
</evidence>
<accession>A0A9Q0K1E2</accession>
<dbReference type="PANTHER" id="PTHR47186">
    <property type="entry name" value="LEUCINE-RICH REPEAT-CONTAINING PROTEIN 57"/>
    <property type="match status" value="1"/>
</dbReference>
<keyword evidence="4" id="KW-1185">Reference proteome</keyword>
<evidence type="ECO:0000313" key="4">
    <source>
        <dbReference type="Proteomes" id="UP001141806"/>
    </source>
</evidence>
<dbReference type="EMBL" id="JAMYWD010000009">
    <property type="protein sequence ID" value="KAJ4960259.1"/>
    <property type="molecule type" value="Genomic_DNA"/>
</dbReference>
<dbReference type="Gene3D" id="3.80.10.10">
    <property type="entry name" value="Ribonuclease Inhibitor"/>
    <property type="match status" value="1"/>
</dbReference>
<comment type="caution">
    <text evidence="3">The sequence shown here is derived from an EMBL/GenBank/DDBJ whole genome shotgun (WGS) entry which is preliminary data.</text>
</comment>
<dbReference type="Pfam" id="PF07725">
    <property type="entry name" value="LRR_3"/>
    <property type="match status" value="1"/>
</dbReference>
<reference evidence="3" key="1">
    <citation type="journal article" date="2023" name="Plant J.">
        <title>The genome of the king protea, Protea cynaroides.</title>
        <authorList>
            <person name="Chang J."/>
            <person name="Duong T.A."/>
            <person name="Schoeman C."/>
            <person name="Ma X."/>
            <person name="Roodt D."/>
            <person name="Barker N."/>
            <person name="Li Z."/>
            <person name="Van de Peer Y."/>
            <person name="Mizrachi E."/>
        </authorList>
    </citation>
    <scope>NUCLEOTIDE SEQUENCE</scope>
    <source>
        <tissue evidence="3">Young leaves</tissue>
    </source>
</reference>
<name>A0A9Q0K1E2_9MAGN</name>
<gene>
    <name evidence="3" type="ORF">NE237_020169</name>
</gene>
<dbReference type="AlphaFoldDB" id="A0A9Q0K1E2"/>